<dbReference type="InterPro" id="IPR036628">
    <property type="entry name" value="Clp_N_dom_sf"/>
</dbReference>
<accession>A0A365HC42</accession>
<name>A0A365HC42_9ACTN</name>
<evidence type="ECO:0000313" key="3">
    <source>
        <dbReference type="EMBL" id="RAY16582.1"/>
    </source>
</evidence>
<evidence type="ECO:0000256" key="1">
    <source>
        <dbReference type="PROSITE-ProRule" id="PRU01251"/>
    </source>
</evidence>
<reference evidence="3 4" key="1">
    <citation type="submission" date="2018-06" db="EMBL/GenBank/DDBJ databases">
        <title>Actinomadura craniellae sp. nov. isolated from marine sponge Craniella sp.</title>
        <authorList>
            <person name="Li L."/>
            <person name="Xu Q.H."/>
            <person name="Lin H.W."/>
            <person name="Lu Y.H."/>
        </authorList>
    </citation>
    <scope>NUCLEOTIDE SEQUENCE [LARGE SCALE GENOMIC DNA]</scope>
    <source>
        <strain evidence="3 4">LHW63021</strain>
    </source>
</reference>
<keyword evidence="1" id="KW-0677">Repeat</keyword>
<comment type="caution">
    <text evidence="3">The sequence shown here is derived from an EMBL/GenBank/DDBJ whole genome shotgun (WGS) entry which is preliminary data.</text>
</comment>
<dbReference type="AlphaFoldDB" id="A0A365HC42"/>
<feature type="domain" description="Clp R" evidence="2">
    <location>
        <begin position="54"/>
        <end position="196"/>
    </location>
</feature>
<organism evidence="3 4">
    <name type="scientific">Actinomadura craniellae</name>
    <dbReference type="NCBI Taxonomy" id="2231787"/>
    <lineage>
        <taxon>Bacteria</taxon>
        <taxon>Bacillati</taxon>
        <taxon>Actinomycetota</taxon>
        <taxon>Actinomycetes</taxon>
        <taxon>Streptosporangiales</taxon>
        <taxon>Thermomonosporaceae</taxon>
        <taxon>Actinomadura</taxon>
    </lineage>
</organism>
<keyword evidence="4" id="KW-1185">Reference proteome</keyword>
<dbReference type="InterPro" id="IPR004176">
    <property type="entry name" value="Clp_R_N"/>
</dbReference>
<evidence type="ECO:0000313" key="4">
    <source>
        <dbReference type="Proteomes" id="UP000251891"/>
    </source>
</evidence>
<proteinExistence type="predicted"/>
<dbReference type="Proteomes" id="UP000251891">
    <property type="component" value="Unassembled WGS sequence"/>
</dbReference>
<dbReference type="Gene3D" id="1.10.1780.10">
    <property type="entry name" value="Clp, N-terminal domain"/>
    <property type="match status" value="1"/>
</dbReference>
<evidence type="ECO:0000259" key="2">
    <source>
        <dbReference type="PROSITE" id="PS51903"/>
    </source>
</evidence>
<dbReference type="Pfam" id="PF02861">
    <property type="entry name" value="Clp_N"/>
    <property type="match status" value="1"/>
</dbReference>
<dbReference type="SUPFAM" id="SSF81923">
    <property type="entry name" value="Double Clp-N motif"/>
    <property type="match status" value="1"/>
</dbReference>
<dbReference type="OrthoDB" id="3628183at2"/>
<protein>
    <recommendedName>
        <fullName evidence="2">Clp R domain-containing protein</fullName>
    </recommendedName>
</protein>
<dbReference type="PROSITE" id="PS51903">
    <property type="entry name" value="CLP_R"/>
    <property type="match status" value="1"/>
</dbReference>
<sequence length="197" mass="21138">MADQLRGLADDLVEGYVEHCRLHGHSWAQIGAALGVTRQAAQQRYLAPHRAYEPEEFAEEICTAVGHMKEAAMRYRNNFIGTEHVLCGLLAENNSAVHLLASLGVPADSLRQRIQGSLTMGASQAAKRIAWTPYTRKALAAAHELAAEDEGPVTCRHLLLGLAALGRGPAAAALAEASVDRSVLAKARSPEGIRSDR</sequence>
<dbReference type="EMBL" id="QLYX01000002">
    <property type="protein sequence ID" value="RAY16582.1"/>
    <property type="molecule type" value="Genomic_DNA"/>
</dbReference>
<gene>
    <name evidence="3" type="ORF">DPM19_05305</name>
</gene>